<sequence length="79" mass="8368">MGGVHGALFGENRVIGEILANEGDDDLFGAAVELRDQVPETAFEFEIVSVAEVFAQEFSGLMGRFDGEGCVPITHGAPQ</sequence>
<reference evidence="1" key="2">
    <citation type="journal article" date="2012" name="PLoS ONE">
        <title>A Deeply Branching Thermophilic Bacterium with an Ancient Acetyl-CoA Pathway Dominates a Subsurface Ecosystem.</title>
        <authorList>
            <person name="Takami H."/>
            <person name="Noguchi H."/>
            <person name="Takaki Y."/>
            <person name="Uchiyama I."/>
            <person name="Toyoda A."/>
            <person name="Nishi S."/>
            <person name="Chee G.-J."/>
            <person name="Arai W."/>
            <person name="Nunoura T."/>
            <person name="Itoh T."/>
            <person name="Hattori M."/>
            <person name="Takai K."/>
        </authorList>
    </citation>
    <scope>NUCLEOTIDE SEQUENCE</scope>
</reference>
<name>H5SI77_9BACT</name>
<organism evidence="1">
    <name type="scientific">uncultured Acetothermia bacterium</name>
    <dbReference type="NCBI Taxonomy" id="236499"/>
    <lineage>
        <taxon>Bacteria</taxon>
        <taxon>Candidatus Bipolaricaulota</taxon>
        <taxon>environmental samples</taxon>
    </lineage>
</organism>
<reference evidence="1" key="1">
    <citation type="journal article" date="2005" name="Environ. Microbiol.">
        <title>Genetic and functional properties of uncultivated thermophilic crenarchaeotes from a subsurface gold mine as revealed by analysis of genome fragments.</title>
        <authorList>
            <person name="Nunoura T."/>
            <person name="Hirayama H."/>
            <person name="Takami H."/>
            <person name="Oida H."/>
            <person name="Nishi S."/>
            <person name="Shimamura S."/>
            <person name="Suzuki Y."/>
            <person name="Inagaki F."/>
            <person name="Takai K."/>
            <person name="Nealson K.H."/>
            <person name="Horikoshi K."/>
        </authorList>
    </citation>
    <scope>NUCLEOTIDE SEQUENCE</scope>
</reference>
<dbReference type="AlphaFoldDB" id="H5SI77"/>
<accession>H5SI77</accession>
<evidence type="ECO:0000313" key="1">
    <source>
        <dbReference type="EMBL" id="BAL55863.1"/>
    </source>
</evidence>
<dbReference type="EMBL" id="AP011731">
    <property type="protein sequence ID" value="BAL55863.1"/>
    <property type="molecule type" value="Genomic_DNA"/>
</dbReference>
<gene>
    <name evidence="1" type="ORF">HGMM_F32F05C21</name>
</gene>
<protein>
    <submittedName>
        <fullName evidence="1">Uncharacterized protein</fullName>
    </submittedName>
</protein>
<proteinExistence type="predicted"/>